<dbReference type="Proteomes" id="UP000504610">
    <property type="component" value="Unplaced"/>
</dbReference>
<protein>
    <submittedName>
        <fullName evidence="3">Uncharacterized protein LOC130501773</fullName>
    </submittedName>
</protein>
<dbReference type="AlphaFoldDB" id="A0A9W3CLS8"/>
<dbReference type="PANTHER" id="PTHR33116:SF80">
    <property type="entry name" value="REVERSE TRANSCRIPTASE ZINC-BINDING DOMAIN-CONTAINING PROTEIN"/>
    <property type="match status" value="1"/>
</dbReference>
<dbReference type="Pfam" id="PF13966">
    <property type="entry name" value="zf-RVT"/>
    <property type="match status" value="1"/>
</dbReference>
<dbReference type="KEGG" id="rsz:130501773"/>
<dbReference type="OrthoDB" id="1938430at2759"/>
<evidence type="ECO:0000313" key="3">
    <source>
        <dbReference type="RefSeq" id="XP_056852583.1"/>
    </source>
</evidence>
<proteinExistence type="predicted"/>
<organism evidence="2 3">
    <name type="scientific">Raphanus sativus</name>
    <name type="common">Radish</name>
    <name type="synonym">Raphanus raphanistrum var. sativus</name>
    <dbReference type="NCBI Taxonomy" id="3726"/>
    <lineage>
        <taxon>Eukaryota</taxon>
        <taxon>Viridiplantae</taxon>
        <taxon>Streptophyta</taxon>
        <taxon>Embryophyta</taxon>
        <taxon>Tracheophyta</taxon>
        <taxon>Spermatophyta</taxon>
        <taxon>Magnoliopsida</taxon>
        <taxon>eudicotyledons</taxon>
        <taxon>Gunneridae</taxon>
        <taxon>Pentapetalae</taxon>
        <taxon>rosids</taxon>
        <taxon>malvids</taxon>
        <taxon>Brassicales</taxon>
        <taxon>Brassicaceae</taxon>
        <taxon>Brassiceae</taxon>
        <taxon>Raphanus</taxon>
    </lineage>
</organism>
<evidence type="ECO:0000313" key="2">
    <source>
        <dbReference type="Proteomes" id="UP000504610"/>
    </source>
</evidence>
<dbReference type="InterPro" id="IPR026960">
    <property type="entry name" value="RVT-Znf"/>
</dbReference>
<keyword evidence="2" id="KW-1185">Reference proteome</keyword>
<feature type="domain" description="Reverse transcriptase zinc-binding" evidence="1">
    <location>
        <begin position="79"/>
        <end position="126"/>
    </location>
</feature>
<sequence>MKLRDLAAKPRILCHVNSGSIASFWFDNWTGLGSLIDVIGELGPQVSGISIDSSVAEAVVAGAWSSTRSRNPTLLRLRQALPRRMLTRDRLRLWGLVVPEECLLCGRAVETSIHLFFECQFSHSVWRILLSKLRLHLPTQLEEIVLWLTSVPLRKEIKSILKLVFQAAVYFIWKERNSRLHSGLNKPTWLIVKEIHLQIRAKLLALDRENTLTTTAPRRRQKTYLST</sequence>
<dbReference type="GeneID" id="130501773"/>
<evidence type="ECO:0000259" key="1">
    <source>
        <dbReference type="Pfam" id="PF13966"/>
    </source>
</evidence>
<dbReference type="PANTHER" id="PTHR33116">
    <property type="entry name" value="REVERSE TRANSCRIPTASE ZINC-BINDING DOMAIN-CONTAINING PROTEIN-RELATED-RELATED"/>
    <property type="match status" value="1"/>
</dbReference>
<dbReference type="RefSeq" id="XP_056852583.1">
    <property type="nucleotide sequence ID" value="XM_056996603.1"/>
</dbReference>
<name>A0A9W3CLS8_RAPSA</name>
<accession>A0A9W3CLS8</accession>
<reference evidence="3" key="1">
    <citation type="submission" date="2025-08" db="UniProtKB">
        <authorList>
            <consortium name="RefSeq"/>
        </authorList>
    </citation>
    <scope>IDENTIFICATION</scope>
    <source>
        <tissue evidence="3">Leaf</tissue>
    </source>
</reference>
<gene>
    <name evidence="3" type="primary">LOC130501773</name>
</gene>